<dbReference type="PROSITE" id="PS50850">
    <property type="entry name" value="MFS"/>
    <property type="match status" value="1"/>
</dbReference>
<feature type="transmembrane region" description="Helical" evidence="8">
    <location>
        <begin position="234"/>
        <end position="254"/>
    </location>
</feature>
<feature type="transmembrane region" description="Helical" evidence="8">
    <location>
        <begin position="51"/>
        <end position="69"/>
    </location>
</feature>
<dbReference type="CDD" id="cd17321">
    <property type="entry name" value="MFS_MMR_MDR_like"/>
    <property type="match status" value="1"/>
</dbReference>
<evidence type="ECO:0000256" key="8">
    <source>
        <dbReference type="SAM" id="Phobius"/>
    </source>
</evidence>
<keyword evidence="6 8" id="KW-0472">Membrane</keyword>
<reference evidence="10" key="1">
    <citation type="submission" date="2005-02" db="EMBL/GenBank/DDBJ databases">
        <title>Comparison of the gene clusters for the biosynthesis of aminoglycoside antibiotics gentamicin (Micromonospora echinospora DSM 43036), fortimicin (Micromonospora olivasterospora DSM 43868), kanamycin (Streptomyces kanamyceticus DSM 40500) and istamycin (Streptomyces tenjimariensis ATCC 31603).</title>
        <authorList>
            <person name="Aboshanab K.M."/>
            <person name="Schmidt-Beissner H."/>
            <person name="Wehmeier U.F."/>
            <person name="Welzel K."/>
            <person name="Vente A."/>
            <person name="Piepersberg W."/>
        </authorList>
    </citation>
    <scope>NUCLEOTIDE SEQUENCE</scope>
    <source>
        <strain evidence="10">ATCC 31603</strain>
    </source>
</reference>
<keyword evidence="7" id="KW-0046">Antibiotic resistance</keyword>
<dbReference type="PANTHER" id="PTHR42718:SF46">
    <property type="entry name" value="BLR6921 PROTEIN"/>
    <property type="match status" value="1"/>
</dbReference>
<evidence type="ECO:0000256" key="6">
    <source>
        <dbReference type="ARBA" id="ARBA00023136"/>
    </source>
</evidence>
<feature type="transmembrane region" description="Helical" evidence="8">
    <location>
        <begin position="336"/>
        <end position="353"/>
    </location>
</feature>
<feature type="transmembrane region" description="Helical" evidence="8">
    <location>
        <begin position="365"/>
        <end position="385"/>
    </location>
</feature>
<feature type="transmembrane region" description="Helical" evidence="8">
    <location>
        <begin position="168"/>
        <end position="190"/>
    </location>
</feature>
<evidence type="ECO:0000313" key="10">
    <source>
        <dbReference type="EMBL" id="CAH60162.2"/>
    </source>
</evidence>
<dbReference type="PANTHER" id="PTHR42718">
    <property type="entry name" value="MAJOR FACILITATOR SUPERFAMILY MULTIDRUG TRANSPORTER MFSC"/>
    <property type="match status" value="1"/>
</dbReference>
<keyword evidence="4 8" id="KW-0812">Transmembrane</keyword>
<proteinExistence type="predicted"/>
<dbReference type="Gene3D" id="1.20.1720.10">
    <property type="entry name" value="Multidrug resistance protein D"/>
    <property type="match status" value="1"/>
</dbReference>
<protein>
    <submittedName>
        <fullName evidence="10">Putative transmembrane efflux protein</fullName>
    </submittedName>
</protein>
<accession>Q2UZC9</accession>
<feature type="transmembrane region" description="Helical" evidence="8">
    <location>
        <begin position="397"/>
        <end position="421"/>
    </location>
</feature>
<feature type="transmembrane region" description="Helical" evidence="8">
    <location>
        <begin position="441"/>
        <end position="465"/>
    </location>
</feature>
<keyword evidence="5 8" id="KW-1133">Transmembrane helix</keyword>
<feature type="transmembrane region" description="Helical" evidence="8">
    <location>
        <begin position="81"/>
        <end position="100"/>
    </location>
</feature>
<feature type="transmembrane region" description="Helical" evidence="8">
    <location>
        <begin position="275"/>
        <end position="298"/>
    </location>
</feature>
<feature type="transmembrane region" description="Helical" evidence="8">
    <location>
        <begin position="12"/>
        <end position="31"/>
    </location>
</feature>
<dbReference type="PRINTS" id="PR01036">
    <property type="entry name" value="TCRTETB"/>
</dbReference>
<evidence type="ECO:0000256" key="5">
    <source>
        <dbReference type="ARBA" id="ARBA00022989"/>
    </source>
</evidence>
<dbReference type="InterPro" id="IPR011701">
    <property type="entry name" value="MFS"/>
</dbReference>
<feature type="transmembrane region" description="Helical" evidence="8">
    <location>
        <begin position="106"/>
        <end position="128"/>
    </location>
</feature>
<name>Q2UZC9_9ACTN</name>
<dbReference type="AlphaFoldDB" id="Q2UZC9"/>
<dbReference type="GO" id="GO:0005886">
    <property type="term" value="C:plasma membrane"/>
    <property type="evidence" value="ECO:0007669"/>
    <property type="project" value="UniProtKB-SubCell"/>
</dbReference>
<dbReference type="InterPro" id="IPR036259">
    <property type="entry name" value="MFS_trans_sf"/>
</dbReference>
<evidence type="ECO:0000256" key="1">
    <source>
        <dbReference type="ARBA" id="ARBA00004651"/>
    </source>
</evidence>
<keyword evidence="2" id="KW-0813">Transport</keyword>
<organism evidence="10">
    <name type="scientific">Streptomyces tenjimariensis</name>
    <dbReference type="NCBI Taxonomy" id="29308"/>
    <lineage>
        <taxon>Bacteria</taxon>
        <taxon>Bacillati</taxon>
        <taxon>Actinomycetota</taxon>
        <taxon>Actinomycetes</taxon>
        <taxon>Kitasatosporales</taxon>
        <taxon>Streptomycetaceae</taxon>
        <taxon>Streptomyces</taxon>
    </lineage>
</organism>
<feature type="domain" description="Major facilitator superfamily (MFS) profile" evidence="9">
    <location>
        <begin position="15"/>
        <end position="469"/>
    </location>
</feature>
<sequence length="483" mass="49362">MNHSGTVDARARWLGLSALCAGMFMIITDGTVVNVALPTIKHELGFAQADLAWVVNAFVVPFGGLLLLAGKLGDLVGRKRVFLVGLVAFTLASLLCGLSGSQGMLIAARFAQGVAGALCAGVVLGKITTLFTEPRDLGKAFGLFSFVLTSAGAVGLVLGGVLTELVGWNWIFFINLPVGAAATLLAVRCLDDDRGPGLSRDTDFLGALLVTSGLVLGVYTMVEVPKNGWGSGTTLGLGAVAAALLAAFVVRQLTAANPIAPPRLFRSRRLSGGNALHAFYVAAALGVFFVCTLFLQSVLGYSPLQIGLTFLPMTAITAVLTLYLTPRLIVRYGERTILLIGLVPVALGLALLARAPVDARFVTDLLPSMILLGAGGLVVPALTATAMADAPPEDSGLAGGLVTTMQQTGGAIGVAVLAAFTTSRTADLAAQGRSAADALAGGYHLGFAITTGFVLTCLLVAAVVLPRPARAAGGGKEPVAAEQ</sequence>
<evidence type="ECO:0000256" key="3">
    <source>
        <dbReference type="ARBA" id="ARBA00022475"/>
    </source>
</evidence>
<dbReference type="GO" id="GO:0046677">
    <property type="term" value="P:response to antibiotic"/>
    <property type="evidence" value="ECO:0007669"/>
    <property type="project" value="UniProtKB-KW"/>
</dbReference>
<feature type="transmembrane region" description="Helical" evidence="8">
    <location>
        <begin position="202"/>
        <end position="222"/>
    </location>
</feature>
<dbReference type="EMBL" id="AJ845083">
    <property type="protein sequence ID" value="CAH60162.2"/>
    <property type="molecule type" value="Genomic_DNA"/>
</dbReference>
<dbReference type="InterPro" id="IPR004638">
    <property type="entry name" value="EmrB-like"/>
</dbReference>
<dbReference type="Gene3D" id="1.20.1250.20">
    <property type="entry name" value="MFS general substrate transporter like domains"/>
    <property type="match status" value="1"/>
</dbReference>
<dbReference type="SUPFAM" id="SSF103473">
    <property type="entry name" value="MFS general substrate transporter"/>
    <property type="match status" value="1"/>
</dbReference>
<feature type="transmembrane region" description="Helical" evidence="8">
    <location>
        <begin position="304"/>
        <end position="324"/>
    </location>
</feature>
<feature type="transmembrane region" description="Helical" evidence="8">
    <location>
        <begin position="140"/>
        <end position="162"/>
    </location>
</feature>
<dbReference type="NCBIfam" id="TIGR00711">
    <property type="entry name" value="efflux_EmrB"/>
    <property type="match status" value="1"/>
</dbReference>
<gene>
    <name evidence="10" type="primary">istI</name>
</gene>
<evidence type="ECO:0000256" key="7">
    <source>
        <dbReference type="ARBA" id="ARBA00023251"/>
    </source>
</evidence>
<dbReference type="InterPro" id="IPR020846">
    <property type="entry name" value="MFS_dom"/>
</dbReference>
<evidence type="ECO:0000259" key="9">
    <source>
        <dbReference type="PROSITE" id="PS50850"/>
    </source>
</evidence>
<keyword evidence="3" id="KW-1003">Cell membrane</keyword>
<dbReference type="Pfam" id="PF07690">
    <property type="entry name" value="MFS_1"/>
    <property type="match status" value="1"/>
</dbReference>
<comment type="subcellular location">
    <subcellularLocation>
        <location evidence="1">Cell membrane</location>
        <topology evidence="1">Multi-pass membrane protein</topology>
    </subcellularLocation>
</comment>
<evidence type="ECO:0000256" key="4">
    <source>
        <dbReference type="ARBA" id="ARBA00022692"/>
    </source>
</evidence>
<evidence type="ECO:0000256" key="2">
    <source>
        <dbReference type="ARBA" id="ARBA00022448"/>
    </source>
</evidence>
<dbReference type="GO" id="GO:0022857">
    <property type="term" value="F:transmembrane transporter activity"/>
    <property type="evidence" value="ECO:0007669"/>
    <property type="project" value="InterPro"/>
</dbReference>